<reference evidence="1 2" key="1">
    <citation type="submission" date="2018-07" db="EMBL/GenBank/DDBJ databases">
        <title>Dyella solisilvae sp. nov., isolated from the pine and broad-leaved mixed forest soil.</title>
        <authorList>
            <person name="Gao Z."/>
            <person name="Qiu L."/>
        </authorList>
    </citation>
    <scope>NUCLEOTIDE SEQUENCE [LARGE SCALE GENOMIC DNA]</scope>
    <source>
        <strain evidence="1 2">DHG54</strain>
    </source>
</reference>
<evidence type="ECO:0000313" key="2">
    <source>
        <dbReference type="Proteomes" id="UP000254711"/>
    </source>
</evidence>
<accession>A0A370K6D7</accession>
<comment type="caution">
    <text evidence="1">The sequence shown here is derived from an EMBL/GenBank/DDBJ whole genome shotgun (WGS) entry which is preliminary data.</text>
</comment>
<dbReference type="EMBL" id="QQSY01000003">
    <property type="protein sequence ID" value="RDI98215.1"/>
    <property type="molecule type" value="Genomic_DNA"/>
</dbReference>
<dbReference type="Gene3D" id="3.90.1720.10">
    <property type="entry name" value="endopeptidase domain like (from Nostoc punctiforme)"/>
    <property type="match status" value="1"/>
</dbReference>
<protein>
    <submittedName>
        <fullName evidence="1">Uncharacterized protein</fullName>
    </submittedName>
</protein>
<keyword evidence="2" id="KW-1185">Reference proteome</keyword>
<dbReference type="InterPro" id="IPR038765">
    <property type="entry name" value="Papain-like_cys_pep_sf"/>
</dbReference>
<dbReference type="AlphaFoldDB" id="A0A370K6D7"/>
<name>A0A370K6D7_9GAMM</name>
<dbReference type="Proteomes" id="UP000254711">
    <property type="component" value="Unassembled WGS sequence"/>
</dbReference>
<gene>
    <name evidence="1" type="ORF">DVT68_14160</name>
</gene>
<organism evidence="1 2">
    <name type="scientific">Dyella solisilvae</name>
    <dbReference type="NCBI Taxonomy" id="1920168"/>
    <lineage>
        <taxon>Bacteria</taxon>
        <taxon>Pseudomonadati</taxon>
        <taxon>Pseudomonadota</taxon>
        <taxon>Gammaproteobacteria</taxon>
        <taxon>Lysobacterales</taxon>
        <taxon>Rhodanobacteraceae</taxon>
        <taxon>Dyella</taxon>
    </lineage>
</organism>
<proteinExistence type="predicted"/>
<evidence type="ECO:0000313" key="1">
    <source>
        <dbReference type="EMBL" id="RDI98215.1"/>
    </source>
</evidence>
<sequence length="283" mass="30712">MGCGELSRLIAWVGDSAYSHTAVVMDGEQLIEAAASGVRLAALADRPGMVANFHYIDVFRPSCLEGHDRDARVALLRNALMPYVGRPYPMTSLFTLGLVCAVRNKIPGSRDLRRVLRMALDLVIDNDPNQVVCSELVYRGFDEAVTEPPHALRLPIVTRSRQHTPLPDIDLLALAHECLDDLRRAGRKPSVATEIALLAAPMHGMHEVTLAASADAPDHDDLGIRLQQARARLGLDESGHMPLQASMAMSLPEPTPNPKTVLPADLEFSPGLLKIGRLSMATA</sequence>
<dbReference type="SUPFAM" id="SSF54001">
    <property type="entry name" value="Cysteine proteinases"/>
    <property type="match status" value="1"/>
</dbReference>